<evidence type="ECO:0000259" key="2">
    <source>
        <dbReference type="PROSITE" id="PS50025"/>
    </source>
</evidence>
<evidence type="ECO:0000256" key="1">
    <source>
        <dbReference type="PROSITE-ProRule" id="PRU00122"/>
    </source>
</evidence>
<dbReference type="OrthoDB" id="5983569at2759"/>
<evidence type="ECO:0000313" key="4">
    <source>
        <dbReference type="Proteomes" id="UP000230750"/>
    </source>
</evidence>
<dbReference type="FunFam" id="2.60.120.200:FF:000210">
    <property type="entry name" value="Protein eyes shut homolog"/>
    <property type="match status" value="1"/>
</dbReference>
<comment type="caution">
    <text evidence="1">Lacks conserved residue(s) required for the propagation of feature annotation.</text>
</comment>
<dbReference type="Proteomes" id="UP000230750">
    <property type="component" value="Unassembled WGS sequence"/>
</dbReference>
<proteinExistence type="predicted"/>
<dbReference type="PANTHER" id="PTHR15036">
    <property type="entry name" value="PIKACHURIN-LIKE PROTEIN"/>
    <property type="match status" value="1"/>
</dbReference>
<dbReference type="SMART" id="SM00282">
    <property type="entry name" value="LamG"/>
    <property type="match status" value="1"/>
</dbReference>
<dbReference type="PANTHER" id="PTHR15036:SF93">
    <property type="entry name" value="EYS PROTEIN"/>
    <property type="match status" value="1"/>
</dbReference>
<reference evidence="3 4" key="1">
    <citation type="journal article" date="2017" name="PLoS Biol.">
        <title>The sea cucumber genome provides insights into morphological evolution and visceral regeneration.</title>
        <authorList>
            <person name="Zhang X."/>
            <person name="Sun L."/>
            <person name="Yuan J."/>
            <person name="Sun Y."/>
            <person name="Gao Y."/>
            <person name="Zhang L."/>
            <person name="Li S."/>
            <person name="Dai H."/>
            <person name="Hamel J.F."/>
            <person name="Liu C."/>
            <person name="Yu Y."/>
            <person name="Liu S."/>
            <person name="Lin W."/>
            <person name="Guo K."/>
            <person name="Jin S."/>
            <person name="Xu P."/>
            <person name="Storey K.B."/>
            <person name="Huan P."/>
            <person name="Zhang T."/>
            <person name="Zhou Y."/>
            <person name="Zhang J."/>
            <person name="Lin C."/>
            <person name="Li X."/>
            <person name="Xing L."/>
            <person name="Huo D."/>
            <person name="Sun M."/>
            <person name="Wang L."/>
            <person name="Mercier A."/>
            <person name="Li F."/>
            <person name="Yang H."/>
            <person name="Xiang J."/>
        </authorList>
    </citation>
    <scope>NUCLEOTIDE SEQUENCE [LARGE SCALE GENOMIC DNA]</scope>
    <source>
        <strain evidence="3">Shaxun</strain>
        <tissue evidence="3">Muscle</tissue>
    </source>
</reference>
<dbReference type="AlphaFoldDB" id="A0A2G8LD40"/>
<dbReference type="InterPro" id="IPR001791">
    <property type="entry name" value="Laminin_G"/>
</dbReference>
<dbReference type="SUPFAM" id="SSF49899">
    <property type="entry name" value="Concanavalin A-like lectins/glucanases"/>
    <property type="match status" value="1"/>
</dbReference>
<evidence type="ECO:0000313" key="3">
    <source>
        <dbReference type="EMBL" id="PIK58137.1"/>
    </source>
</evidence>
<dbReference type="CDD" id="cd00110">
    <property type="entry name" value="LamG"/>
    <property type="match status" value="1"/>
</dbReference>
<dbReference type="InterPro" id="IPR013320">
    <property type="entry name" value="ConA-like_dom_sf"/>
</dbReference>
<protein>
    <submittedName>
        <fullName evidence="3">Putative fibrillin-2</fullName>
    </submittedName>
</protein>
<dbReference type="STRING" id="307972.A0A2G8LD40"/>
<sequence length="188" mass="21040">MISRPLFTGTFFGHASHLQYARVLNWDFVLTLRLKFALANTQDSVKSNWLLYSGQKGEGYRGSDYIALGIEENFLKLQFDLGTGAAILRSPEPLNLSLPYHSVQLGRHKQEGWIQVDNQVNVSANTQGHLIGLNTYRDLFIGGLNEGEDAFLPDNLSFQNGFQGCIYDVEVKASQYDEFSLLGADLVM</sequence>
<feature type="domain" description="Laminin G" evidence="2">
    <location>
        <begin position="7"/>
        <end position="188"/>
    </location>
</feature>
<name>A0A2G8LD40_STIJA</name>
<organism evidence="3 4">
    <name type="scientific">Stichopus japonicus</name>
    <name type="common">Sea cucumber</name>
    <dbReference type="NCBI Taxonomy" id="307972"/>
    <lineage>
        <taxon>Eukaryota</taxon>
        <taxon>Metazoa</taxon>
        <taxon>Echinodermata</taxon>
        <taxon>Eleutherozoa</taxon>
        <taxon>Echinozoa</taxon>
        <taxon>Holothuroidea</taxon>
        <taxon>Aspidochirotacea</taxon>
        <taxon>Aspidochirotida</taxon>
        <taxon>Stichopodidae</taxon>
        <taxon>Apostichopus</taxon>
    </lineage>
</organism>
<dbReference type="Pfam" id="PF00054">
    <property type="entry name" value="Laminin_G_1"/>
    <property type="match status" value="1"/>
</dbReference>
<comment type="caution">
    <text evidence="3">The sequence shown here is derived from an EMBL/GenBank/DDBJ whole genome shotgun (WGS) entry which is preliminary data.</text>
</comment>
<gene>
    <name evidence="3" type="ORF">BSL78_04937</name>
</gene>
<accession>A0A2G8LD40</accession>
<keyword evidence="4" id="KW-1185">Reference proteome</keyword>
<dbReference type="PROSITE" id="PS50025">
    <property type="entry name" value="LAM_G_DOMAIN"/>
    <property type="match status" value="1"/>
</dbReference>
<dbReference type="Gene3D" id="2.60.120.200">
    <property type="match status" value="1"/>
</dbReference>
<dbReference type="EMBL" id="MRZV01000121">
    <property type="protein sequence ID" value="PIK58137.1"/>
    <property type="molecule type" value="Genomic_DNA"/>
</dbReference>
<dbReference type="InterPro" id="IPR050372">
    <property type="entry name" value="Neurexin-related_CASP"/>
</dbReference>